<dbReference type="AlphaFoldDB" id="A0A173XDZ2"/>
<gene>
    <name evidence="2" type="ORF">ERS852471_00002</name>
</gene>
<dbReference type="OrthoDB" id="9802793at2"/>
<dbReference type="InterPro" id="IPR032466">
    <property type="entry name" value="Metal_Hydrolase"/>
</dbReference>
<dbReference type="InterPro" id="IPR011059">
    <property type="entry name" value="Metal-dep_hydrolase_composite"/>
</dbReference>
<dbReference type="PANTHER" id="PTHR43135">
    <property type="entry name" value="ALPHA-D-RIBOSE 1-METHYLPHOSPHONATE 5-TRIPHOSPHATE DIPHOSPHATASE"/>
    <property type="match status" value="1"/>
</dbReference>
<evidence type="ECO:0000259" key="1">
    <source>
        <dbReference type="Pfam" id="PF01979"/>
    </source>
</evidence>
<dbReference type="EMBL" id="CYZX01000001">
    <property type="protein sequence ID" value="CUN48865.1"/>
    <property type="molecule type" value="Genomic_DNA"/>
</dbReference>
<dbReference type="PANTHER" id="PTHR43135:SF3">
    <property type="entry name" value="ALPHA-D-RIBOSE 1-METHYLPHOSPHONATE 5-TRIPHOSPHATE DIPHOSPHATASE"/>
    <property type="match status" value="1"/>
</dbReference>
<dbReference type="Pfam" id="PF01979">
    <property type="entry name" value="Amidohydro_1"/>
    <property type="match status" value="1"/>
</dbReference>
<sequence>MSREYIIKAKKIVTVGKDKTIINGAMVIKEDKIIDIGKEKVIISKYKDLDIEDLGNLVITPSLIDCHTHLLEYAPSTVYPVTSETYNIAQKALVLKALMAGVTTFGEQICGSPMTLLSVEDFKKLAKDLPVNIIFSCNSITIGFEELVNFTAVTGNNSVDKDKLIEDKIINSLIEKSDYPGENIFINATPANLTEDIVPRAGEVIYTQEELENIVQVFHSKGKRIGCHVAGKDAIEMAIKANFDVIHHGHGITDDEINEVSKNKISIVATPLGGTHLKPNSPEDILKLIQNNILVAIATDAYLPPYEGVSWLNFNDKEAKGSPELMIISKPVIDKLIGSGYDENEALSLITLNAAKVLGIEEKIGSLEIGKDADFIVSSGIPVVEFSDASNIKRVYLKGKCLINRI</sequence>
<dbReference type="GO" id="GO:0016810">
    <property type="term" value="F:hydrolase activity, acting on carbon-nitrogen (but not peptide) bonds"/>
    <property type="evidence" value="ECO:0007669"/>
    <property type="project" value="InterPro"/>
</dbReference>
<dbReference type="Gene3D" id="3.30.110.90">
    <property type="entry name" value="Amidohydrolase"/>
    <property type="match status" value="1"/>
</dbReference>
<dbReference type="Gene3D" id="3.40.50.10910">
    <property type="entry name" value="Amidohydrolase"/>
    <property type="match status" value="1"/>
</dbReference>
<name>A0A173XDZ2_9CLOT</name>
<organism evidence="2 3">
    <name type="scientific">Clostridium disporicum</name>
    <dbReference type="NCBI Taxonomy" id="84024"/>
    <lineage>
        <taxon>Bacteria</taxon>
        <taxon>Bacillati</taxon>
        <taxon>Bacillota</taxon>
        <taxon>Clostridia</taxon>
        <taxon>Eubacteriales</taxon>
        <taxon>Clostridiaceae</taxon>
        <taxon>Clostridium</taxon>
    </lineage>
</organism>
<dbReference type="Gene3D" id="2.30.40.10">
    <property type="entry name" value="Urease, subunit C, domain 1"/>
    <property type="match status" value="2"/>
</dbReference>
<accession>A0A173XDZ2</accession>
<feature type="domain" description="Amidohydrolase-related" evidence="1">
    <location>
        <begin position="58"/>
        <end position="400"/>
    </location>
</feature>
<reference evidence="2 3" key="1">
    <citation type="submission" date="2015-09" db="EMBL/GenBank/DDBJ databases">
        <authorList>
            <consortium name="Pathogen Informatics"/>
        </authorList>
    </citation>
    <scope>NUCLEOTIDE SEQUENCE [LARGE SCALE GENOMIC DNA]</scope>
    <source>
        <strain evidence="2 3">2789STDY5834856</strain>
    </source>
</reference>
<evidence type="ECO:0000313" key="2">
    <source>
        <dbReference type="EMBL" id="CUN48865.1"/>
    </source>
</evidence>
<evidence type="ECO:0000313" key="3">
    <source>
        <dbReference type="Proteomes" id="UP000095594"/>
    </source>
</evidence>
<dbReference type="InterPro" id="IPR051781">
    <property type="entry name" value="Metallo-dep_Hydrolase"/>
</dbReference>
<protein>
    <submittedName>
        <fullName evidence="2">Imidazolonepropionase</fullName>
    </submittedName>
</protein>
<dbReference type="Proteomes" id="UP000095594">
    <property type="component" value="Unassembled WGS sequence"/>
</dbReference>
<dbReference type="InterPro" id="IPR006680">
    <property type="entry name" value="Amidohydro-rel"/>
</dbReference>
<proteinExistence type="predicted"/>
<dbReference type="SUPFAM" id="SSF51556">
    <property type="entry name" value="Metallo-dependent hydrolases"/>
    <property type="match status" value="1"/>
</dbReference>
<dbReference type="SUPFAM" id="SSF51338">
    <property type="entry name" value="Composite domain of metallo-dependent hydrolases"/>
    <property type="match status" value="1"/>
</dbReference>
<dbReference type="RefSeq" id="WP_055262668.1">
    <property type="nucleotide sequence ID" value="NZ_CABIXQ010000001.1"/>
</dbReference>